<evidence type="ECO:0000313" key="2">
    <source>
        <dbReference type="Proteomes" id="UP000189966"/>
    </source>
</evidence>
<sequence length="59" mass="6976">MLCEMGEEVRRYGIIFVKLVMTESLGAFHKRLESKLIFEQNSTICKQRQNLIFDAISFY</sequence>
<accession>A0A1T5HY61</accession>
<evidence type="ECO:0000313" key="1">
    <source>
        <dbReference type="EMBL" id="SKC31685.1"/>
    </source>
</evidence>
<protein>
    <submittedName>
        <fullName evidence="1">Uncharacterized protein</fullName>
    </submittedName>
</protein>
<dbReference type="AlphaFoldDB" id="A0A1T5HY61"/>
<dbReference type="EMBL" id="FUZI01000001">
    <property type="protein sequence ID" value="SKC31685.1"/>
    <property type="molecule type" value="Genomic_DNA"/>
</dbReference>
<proteinExistence type="predicted"/>
<gene>
    <name evidence="1" type="ORF">CZ809_01187</name>
</gene>
<reference evidence="1 2" key="1">
    <citation type="submission" date="2017-02" db="EMBL/GenBank/DDBJ databases">
        <authorList>
            <person name="Peterson S.W."/>
        </authorList>
    </citation>
    <scope>NUCLEOTIDE SEQUENCE [LARGE SCALE GENOMIC DNA]</scope>
    <source>
        <strain evidence="2">type strain: NCCB 100098</strain>
    </source>
</reference>
<organism evidence="1 2">
    <name type="scientific">Photobacterium piscicola</name>
    <dbReference type="NCBI Taxonomy" id="1378299"/>
    <lineage>
        <taxon>Bacteria</taxon>
        <taxon>Pseudomonadati</taxon>
        <taxon>Pseudomonadota</taxon>
        <taxon>Gammaproteobacteria</taxon>
        <taxon>Vibrionales</taxon>
        <taxon>Vibrionaceae</taxon>
        <taxon>Photobacterium</taxon>
    </lineage>
</organism>
<name>A0A1T5HY61_9GAMM</name>
<dbReference type="Proteomes" id="UP000189966">
    <property type="component" value="Unassembled WGS sequence"/>
</dbReference>